<dbReference type="GO" id="GO:0004177">
    <property type="term" value="F:aminopeptidase activity"/>
    <property type="evidence" value="ECO:0007669"/>
    <property type="project" value="UniProtKB-KW"/>
</dbReference>
<dbReference type="SUPFAM" id="SSF55920">
    <property type="entry name" value="Creatinase/aminopeptidase"/>
    <property type="match status" value="1"/>
</dbReference>
<keyword evidence="4" id="KW-1185">Reference proteome</keyword>
<proteinExistence type="predicted"/>
<dbReference type="Proteomes" id="UP000642488">
    <property type="component" value="Unassembled WGS sequence"/>
</dbReference>
<sequence>MDMTDTRQDFYRFHNGEKAVLPFASDEYDARLAGLRASMQAAGVTACVLTSMHNIAYYSGFLYCAFGRPYGLVVTATDSVVIGAGIDAGQPWRRCHGDAITYSDWQRNNYWRAVAHVAGTGGRVGIEADHLTLAQRALLDDFLKPSGVTDIAPATMAQRMVKSLAEIDLIRAGAAVADAGGYAIRDTIRAGLREIDVAMAGRDAMELEIATRFPYAEYRDTWVWFQSGPNTDGAHNPVTGRVLRHGDILSLNCFPMISGYYTALERTLFVGEVDDASRAVWEANVATHEYGLSLIRPGISCAEIALKLNDFLAARDLLQYRTFGYGHSFGVLSQYYGREAGLELREDIDTVLAPGMVVSMEPMLTLPEGAPGAGGYREHDILVVGADGAENITAYPYGPGFNVVG</sequence>
<accession>A0A934IG85</accession>
<feature type="domain" description="Peptidase M24" evidence="1">
    <location>
        <begin position="169"/>
        <end position="384"/>
    </location>
</feature>
<dbReference type="InterPro" id="IPR036005">
    <property type="entry name" value="Creatinase/aminopeptidase-like"/>
</dbReference>
<dbReference type="PANTHER" id="PTHR46112">
    <property type="entry name" value="AMINOPEPTIDASE"/>
    <property type="match status" value="1"/>
</dbReference>
<protein>
    <submittedName>
        <fullName evidence="3">Aminopeptidase P family protein</fullName>
    </submittedName>
</protein>
<feature type="domain" description="Creatinase N-terminal" evidence="2">
    <location>
        <begin position="31"/>
        <end position="161"/>
    </location>
</feature>
<dbReference type="SUPFAM" id="SSF53092">
    <property type="entry name" value="Creatinase/prolidase N-terminal domain"/>
    <property type="match status" value="1"/>
</dbReference>
<evidence type="ECO:0000313" key="3">
    <source>
        <dbReference type="EMBL" id="MBJ3762328.1"/>
    </source>
</evidence>
<dbReference type="InterPro" id="IPR050659">
    <property type="entry name" value="Peptidase_M24B"/>
</dbReference>
<dbReference type="PANTHER" id="PTHR46112:SF2">
    <property type="entry name" value="XAA-PRO AMINOPEPTIDASE P-RELATED"/>
    <property type="match status" value="1"/>
</dbReference>
<keyword evidence="3" id="KW-0378">Hydrolase</keyword>
<keyword evidence="3" id="KW-0645">Protease</keyword>
<evidence type="ECO:0000313" key="4">
    <source>
        <dbReference type="Proteomes" id="UP000642488"/>
    </source>
</evidence>
<dbReference type="Pfam" id="PF01321">
    <property type="entry name" value="Creatinase_N"/>
    <property type="match status" value="1"/>
</dbReference>
<dbReference type="EMBL" id="JAEKPD010000005">
    <property type="protein sequence ID" value="MBJ3762328.1"/>
    <property type="molecule type" value="Genomic_DNA"/>
</dbReference>
<dbReference type="InterPro" id="IPR029149">
    <property type="entry name" value="Creatin/AminoP/Spt16_N"/>
</dbReference>
<dbReference type="AlphaFoldDB" id="A0A934IG85"/>
<reference evidence="3" key="1">
    <citation type="submission" date="2020-12" db="EMBL/GenBank/DDBJ databases">
        <title>Bacterial taxonomy.</title>
        <authorList>
            <person name="Pan X."/>
        </authorList>
    </citation>
    <scope>NUCLEOTIDE SEQUENCE</scope>
    <source>
        <strain evidence="3">KCTC 52957</strain>
    </source>
</reference>
<dbReference type="InterPro" id="IPR000994">
    <property type="entry name" value="Pept_M24"/>
</dbReference>
<name>A0A934IG85_9RHOB</name>
<dbReference type="InterPro" id="IPR000587">
    <property type="entry name" value="Creatinase_N"/>
</dbReference>
<dbReference type="Gene3D" id="3.40.350.10">
    <property type="entry name" value="Creatinase/prolidase N-terminal domain"/>
    <property type="match status" value="1"/>
</dbReference>
<dbReference type="Pfam" id="PF00557">
    <property type="entry name" value="Peptidase_M24"/>
    <property type="match status" value="1"/>
</dbReference>
<evidence type="ECO:0000259" key="2">
    <source>
        <dbReference type="Pfam" id="PF01321"/>
    </source>
</evidence>
<dbReference type="Gene3D" id="3.90.230.10">
    <property type="entry name" value="Creatinase/methionine aminopeptidase superfamily"/>
    <property type="match status" value="1"/>
</dbReference>
<evidence type="ECO:0000259" key="1">
    <source>
        <dbReference type="Pfam" id="PF00557"/>
    </source>
</evidence>
<organism evidence="3 4">
    <name type="scientific">Palleronia pontilimi</name>
    <dbReference type="NCBI Taxonomy" id="1964209"/>
    <lineage>
        <taxon>Bacteria</taxon>
        <taxon>Pseudomonadati</taxon>
        <taxon>Pseudomonadota</taxon>
        <taxon>Alphaproteobacteria</taxon>
        <taxon>Rhodobacterales</taxon>
        <taxon>Roseobacteraceae</taxon>
        <taxon>Palleronia</taxon>
    </lineage>
</organism>
<comment type="caution">
    <text evidence="3">The sequence shown here is derived from an EMBL/GenBank/DDBJ whole genome shotgun (WGS) entry which is preliminary data.</text>
</comment>
<gene>
    <name evidence="3" type="ORF">ILP92_06185</name>
</gene>
<keyword evidence="3" id="KW-0031">Aminopeptidase</keyword>